<dbReference type="AlphaFoldDB" id="A0A552WY04"/>
<feature type="domain" description="ABC transmembrane type-1" evidence="9">
    <location>
        <begin position="91"/>
        <end position="304"/>
    </location>
</feature>
<keyword evidence="6 7" id="KW-0472">Membrane</keyword>
<dbReference type="GO" id="GO:0005886">
    <property type="term" value="C:plasma membrane"/>
    <property type="evidence" value="ECO:0007669"/>
    <property type="project" value="UniProtKB-SubCell"/>
</dbReference>
<keyword evidence="5 7" id="KW-1133">Transmembrane helix</keyword>
<comment type="subcellular location">
    <subcellularLocation>
        <location evidence="1 7">Cell membrane</location>
        <topology evidence="1 7">Multi-pass membrane protein</topology>
    </subcellularLocation>
</comment>
<feature type="transmembrane region" description="Helical" evidence="7">
    <location>
        <begin position="177"/>
        <end position="198"/>
    </location>
</feature>
<evidence type="ECO:0000256" key="7">
    <source>
        <dbReference type="RuleBase" id="RU363032"/>
    </source>
</evidence>
<evidence type="ECO:0000256" key="5">
    <source>
        <dbReference type="ARBA" id="ARBA00022989"/>
    </source>
</evidence>
<evidence type="ECO:0000313" key="10">
    <source>
        <dbReference type="EMBL" id="TRW47657.1"/>
    </source>
</evidence>
<evidence type="ECO:0000256" key="4">
    <source>
        <dbReference type="ARBA" id="ARBA00022692"/>
    </source>
</evidence>
<protein>
    <submittedName>
        <fullName evidence="10">Sugar ABC transporter permease</fullName>
    </submittedName>
</protein>
<organism evidence="10 11">
    <name type="scientific">Georgenia yuyongxinii</name>
    <dbReference type="NCBI Taxonomy" id="2589797"/>
    <lineage>
        <taxon>Bacteria</taxon>
        <taxon>Bacillati</taxon>
        <taxon>Actinomycetota</taxon>
        <taxon>Actinomycetes</taxon>
        <taxon>Micrococcales</taxon>
        <taxon>Bogoriellaceae</taxon>
        <taxon>Georgenia</taxon>
    </lineage>
</organism>
<keyword evidence="4 7" id="KW-0812">Transmembrane</keyword>
<dbReference type="InterPro" id="IPR035906">
    <property type="entry name" value="MetI-like_sf"/>
</dbReference>
<feature type="transmembrane region" description="Helical" evidence="7">
    <location>
        <begin position="235"/>
        <end position="256"/>
    </location>
</feature>
<dbReference type="PANTHER" id="PTHR43005:SF1">
    <property type="entry name" value="SPERMIDINE_PUTRESCINE TRANSPORT SYSTEM PERMEASE PROTEIN"/>
    <property type="match status" value="1"/>
</dbReference>
<evidence type="ECO:0000259" key="9">
    <source>
        <dbReference type="PROSITE" id="PS50928"/>
    </source>
</evidence>
<reference evidence="10 11" key="1">
    <citation type="submission" date="2019-07" db="EMBL/GenBank/DDBJ databases">
        <title>Georgenia wutianyii sp. nov. and Georgenia *** sp. nov. isolated from plateau pika (Ochotona curzoniae) in the Qinghai-Tibet plateau of China.</title>
        <authorList>
            <person name="Tian Z."/>
        </authorList>
    </citation>
    <scope>NUCLEOTIDE SEQUENCE [LARGE SCALE GENOMIC DNA]</scope>
    <source>
        <strain evidence="10 11">Z446</strain>
    </source>
</reference>
<evidence type="ECO:0000256" key="3">
    <source>
        <dbReference type="ARBA" id="ARBA00022475"/>
    </source>
</evidence>
<evidence type="ECO:0000256" key="8">
    <source>
        <dbReference type="SAM" id="MobiDB-lite"/>
    </source>
</evidence>
<dbReference type="CDD" id="cd06261">
    <property type="entry name" value="TM_PBP2"/>
    <property type="match status" value="1"/>
</dbReference>
<dbReference type="RefSeq" id="WP_143416611.1">
    <property type="nucleotide sequence ID" value="NZ_VJXR01000001.1"/>
</dbReference>
<keyword evidence="2 7" id="KW-0813">Transport</keyword>
<evidence type="ECO:0000256" key="2">
    <source>
        <dbReference type="ARBA" id="ARBA00022448"/>
    </source>
</evidence>
<evidence type="ECO:0000256" key="1">
    <source>
        <dbReference type="ARBA" id="ARBA00004651"/>
    </source>
</evidence>
<dbReference type="SUPFAM" id="SSF161098">
    <property type="entry name" value="MetI-like"/>
    <property type="match status" value="1"/>
</dbReference>
<dbReference type="Pfam" id="PF00528">
    <property type="entry name" value="BPD_transp_1"/>
    <property type="match status" value="1"/>
</dbReference>
<keyword evidence="11" id="KW-1185">Reference proteome</keyword>
<name>A0A552WY04_9MICO</name>
<feature type="transmembrane region" description="Helical" evidence="7">
    <location>
        <begin position="283"/>
        <end position="305"/>
    </location>
</feature>
<dbReference type="EMBL" id="VJXR01000001">
    <property type="protein sequence ID" value="TRW47657.1"/>
    <property type="molecule type" value="Genomic_DNA"/>
</dbReference>
<feature type="transmembrane region" description="Helical" evidence="7">
    <location>
        <begin position="32"/>
        <end position="51"/>
    </location>
</feature>
<gene>
    <name evidence="10" type="ORF">FJ693_00715</name>
</gene>
<sequence length="314" mass="34492">MAVIDTSVPTRSARGRAATRPSPWRARRHSRYLFLLPAAVFLALFAIYPLMTLVRMSLSDVTSVTLNSEWVFTGLENFREGIASGDTTAALTRTLVFVVAVTIVSMVGGLAAAVALRTAGRWSEVVLALMVFVWALPPVVNGSVWKFLFADAGLLNVVARWIGLTDTALPFLYDQYWALWSVAFVNAWACIPFNALVFRAALMNINPEVFEAAALDGVSRWQEIRHIMIPAARPTALVLLVLTIVFGFRSFDYIYVMTYGGPGTATNTLPFLGYLQAFSRYDFGLGASTSVIAVLFVIALAVVYARSIKREESE</sequence>
<dbReference type="GO" id="GO:0055085">
    <property type="term" value="P:transmembrane transport"/>
    <property type="evidence" value="ECO:0007669"/>
    <property type="project" value="InterPro"/>
</dbReference>
<proteinExistence type="inferred from homology"/>
<dbReference type="PROSITE" id="PS50928">
    <property type="entry name" value="ABC_TM1"/>
    <property type="match status" value="1"/>
</dbReference>
<comment type="similarity">
    <text evidence="7">Belongs to the binding-protein-dependent transport system permease family.</text>
</comment>
<keyword evidence="3" id="KW-1003">Cell membrane</keyword>
<evidence type="ECO:0000256" key="6">
    <source>
        <dbReference type="ARBA" id="ARBA00023136"/>
    </source>
</evidence>
<feature type="transmembrane region" description="Helical" evidence="7">
    <location>
        <begin position="95"/>
        <end position="116"/>
    </location>
</feature>
<evidence type="ECO:0000313" key="11">
    <source>
        <dbReference type="Proteomes" id="UP000318693"/>
    </source>
</evidence>
<dbReference type="PANTHER" id="PTHR43005">
    <property type="entry name" value="BLR7065 PROTEIN"/>
    <property type="match status" value="1"/>
</dbReference>
<feature type="transmembrane region" description="Helical" evidence="7">
    <location>
        <begin position="125"/>
        <end position="145"/>
    </location>
</feature>
<accession>A0A552WY04</accession>
<dbReference type="InterPro" id="IPR000515">
    <property type="entry name" value="MetI-like"/>
</dbReference>
<comment type="caution">
    <text evidence="10">The sequence shown here is derived from an EMBL/GenBank/DDBJ whole genome shotgun (WGS) entry which is preliminary data.</text>
</comment>
<feature type="region of interest" description="Disordered" evidence="8">
    <location>
        <begin position="1"/>
        <end position="22"/>
    </location>
</feature>
<dbReference type="Gene3D" id="1.10.3720.10">
    <property type="entry name" value="MetI-like"/>
    <property type="match status" value="1"/>
</dbReference>
<dbReference type="Proteomes" id="UP000318693">
    <property type="component" value="Unassembled WGS sequence"/>
</dbReference>